<dbReference type="GO" id="GO:0005524">
    <property type="term" value="F:ATP binding"/>
    <property type="evidence" value="ECO:0007669"/>
    <property type="project" value="UniProtKB-KW"/>
</dbReference>
<comment type="catalytic activity">
    <reaction evidence="7">
        <text>L-threonyl-[protein] + ATP = O-phospho-L-threonyl-[protein] + ADP + H(+)</text>
        <dbReference type="Rhea" id="RHEA:46608"/>
        <dbReference type="Rhea" id="RHEA-COMP:11060"/>
        <dbReference type="Rhea" id="RHEA-COMP:11605"/>
        <dbReference type="ChEBI" id="CHEBI:15378"/>
        <dbReference type="ChEBI" id="CHEBI:30013"/>
        <dbReference type="ChEBI" id="CHEBI:30616"/>
        <dbReference type="ChEBI" id="CHEBI:61977"/>
        <dbReference type="ChEBI" id="CHEBI:456216"/>
        <dbReference type="EC" id="2.7.11.1"/>
    </reaction>
</comment>
<dbReference type="GO" id="GO:0072354">
    <property type="term" value="F:histone H3T3 kinase activity"/>
    <property type="evidence" value="ECO:0007669"/>
    <property type="project" value="TreeGrafter"/>
</dbReference>
<reference evidence="11" key="1">
    <citation type="journal article" date="2020" name="Stud. Mycol.">
        <title>101 Dothideomycetes genomes: a test case for predicting lifestyles and emergence of pathogens.</title>
        <authorList>
            <person name="Haridas S."/>
            <person name="Albert R."/>
            <person name="Binder M."/>
            <person name="Bloem J."/>
            <person name="Labutti K."/>
            <person name="Salamov A."/>
            <person name="Andreopoulos B."/>
            <person name="Baker S."/>
            <person name="Barry K."/>
            <person name="Bills G."/>
            <person name="Bluhm B."/>
            <person name="Cannon C."/>
            <person name="Castanera R."/>
            <person name="Culley D."/>
            <person name="Daum C."/>
            <person name="Ezra D."/>
            <person name="Gonzalez J."/>
            <person name="Henrissat B."/>
            <person name="Kuo A."/>
            <person name="Liang C."/>
            <person name="Lipzen A."/>
            <person name="Lutzoni F."/>
            <person name="Magnuson J."/>
            <person name="Mondo S."/>
            <person name="Nolan M."/>
            <person name="Ohm R."/>
            <person name="Pangilinan J."/>
            <person name="Park H.-J."/>
            <person name="Ramirez L."/>
            <person name="Alfaro M."/>
            <person name="Sun H."/>
            <person name="Tritt A."/>
            <person name="Yoshinaga Y."/>
            <person name="Zwiers L.-H."/>
            <person name="Turgeon B."/>
            <person name="Goodwin S."/>
            <person name="Spatafora J."/>
            <person name="Crous P."/>
            <person name="Grigoriev I."/>
        </authorList>
    </citation>
    <scope>NUCLEOTIDE SEQUENCE</scope>
    <source>
        <strain evidence="11">CBS 122367</strain>
    </source>
</reference>
<keyword evidence="4" id="KW-0547">Nucleotide-binding</keyword>
<evidence type="ECO:0000313" key="12">
    <source>
        <dbReference type="Proteomes" id="UP000799291"/>
    </source>
</evidence>
<evidence type="ECO:0000256" key="7">
    <source>
        <dbReference type="ARBA" id="ARBA00047899"/>
    </source>
</evidence>
<dbReference type="InterPro" id="IPR024604">
    <property type="entry name" value="GSG2_C"/>
</dbReference>
<dbReference type="PANTHER" id="PTHR24419:SF18">
    <property type="entry name" value="SERINE_THREONINE-PROTEIN KINASE HASPIN"/>
    <property type="match status" value="1"/>
</dbReference>
<keyword evidence="5" id="KW-0418">Kinase</keyword>
<comment type="catalytic activity">
    <reaction evidence="8">
        <text>L-seryl-[protein] + ATP = O-phospho-L-seryl-[protein] + ADP + H(+)</text>
        <dbReference type="Rhea" id="RHEA:17989"/>
        <dbReference type="Rhea" id="RHEA-COMP:9863"/>
        <dbReference type="Rhea" id="RHEA-COMP:11604"/>
        <dbReference type="ChEBI" id="CHEBI:15378"/>
        <dbReference type="ChEBI" id="CHEBI:29999"/>
        <dbReference type="ChEBI" id="CHEBI:30616"/>
        <dbReference type="ChEBI" id="CHEBI:83421"/>
        <dbReference type="ChEBI" id="CHEBI:456216"/>
        <dbReference type="EC" id="2.7.11.1"/>
    </reaction>
</comment>
<feature type="region of interest" description="Disordered" evidence="9">
    <location>
        <begin position="117"/>
        <end position="182"/>
    </location>
</feature>
<evidence type="ECO:0000313" key="11">
    <source>
        <dbReference type="EMBL" id="KAF2681755.1"/>
    </source>
</evidence>
<dbReference type="GO" id="GO:0000278">
    <property type="term" value="P:mitotic cell cycle"/>
    <property type="evidence" value="ECO:0007669"/>
    <property type="project" value="TreeGrafter"/>
</dbReference>
<dbReference type="AlphaFoldDB" id="A0A6G1IUB6"/>
<evidence type="ECO:0000256" key="8">
    <source>
        <dbReference type="ARBA" id="ARBA00048679"/>
    </source>
</evidence>
<evidence type="ECO:0000256" key="6">
    <source>
        <dbReference type="ARBA" id="ARBA00022840"/>
    </source>
</evidence>
<feature type="domain" description="Serine/threonine-protein kinase haspin C-terminal" evidence="10">
    <location>
        <begin position="537"/>
        <end position="691"/>
    </location>
</feature>
<keyword evidence="12" id="KW-1185">Reference proteome</keyword>
<evidence type="ECO:0000256" key="5">
    <source>
        <dbReference type="ARBA" id="ARBA00022777"/>
    </source>
</evidence>
<dbReference type="Pfam" id="PF12330">
    <property type="entry name" value="Haspin_kinase"/>
    <property type="match status" value="1"/>
</dbReference>
<feature type="compositionally biased region" description="Polar residues" evidence="9">
    <location>
        <begin position="147"/>
        <end position="177"/>
    </location>
</feature>
<accession>A0A6G1IUB6</accession>
<evidence type="ECO:0000256" key="1">
    <source>
        <dbReference type="ARBA" id="ARBA00012513"/>
    </source>
</evidence>
<keyword evidence="3" id="KW-0808">Transferase</keyword>
<sequence length="734" mass="81852">MPAKHVYGKRGTTKTTTAFAKFISPAKDVVCLGERKTATKSRTRSGKKSDMDVIEKELGELQLGDDEGLVVMKGVKKRNGRPRRVVMDDEDEDENVQKVEKVVDVVDITEEVNALVLDRDASKPQQKKPQEVERPQKTSKITDEIVGTTTNAESATTSDEQTTALQKPIEKQTTPSSPARGRRLKAVVIPRRSASPKMHLRPTPETTPEPEDPYTACVLPLLSLSYGKSIITFDAWSSALEPHFEVTKIAEASFSEVYRLTATSNISEYTNESVLKLVALKTPPNALLLSKSKSRGARDPERQAMKEQMAHEEKDGWKSHVDDVRSEVKLLQNLNDIPGFTNFRELTVLQGRPSAAFISAWKAWNKTRPKGKKSEFPDPSKKTSYDDTQLWAVVEMQDAGTDCEKVMEFGGLSTVWEVWDVFWGVCLSVAKAEETCNFEHRDLHLENICIRSSRTQRDDDSITPMVQNPLRRRLGFTGLDTTVIDYTLSRADILPSSLNSLPALSSSHSAASASSKSRPLTPPTEPEVAYLDLNKDMSLFTGDATEEYQYEIYRYMRGVVLYNDPLKSSPPPSLDAPDRPRSSPRKTPKHIRFDSDSDVAPAIGPLPPRRSPRKQPPIPSHAHPPSDIWRAFHPKTNLVWAHFVLHKLIEHLSGAEPSNLSTKQIMRNVEAHIEDADRVAKKAGRLYKVLKKVRALLEPSVLAGEDALGSVKELVVLALEERWLGFEDVAGTAV</sequence>
<dbReference type="OrthoDB" id="21018at2759"/>
<dbReference type="Proteomes" id="UP000799291">
    <property type="component" value="Unassembled WGS sequence"/>
</dbReference>
<dbReference type="InterPro" id="IPR011009">
    <property type="entry name" value="Kinase-like_dom_sf"/>
</dbReference>
<feature type="region of interest" description="Disordered" evidence="9">
    <location>
        <begin position="293"/>
        <end position="318"/>
    </location>
</feature>
<dbReference type="SUPFAM" id="SSF56112">
    <property type="entry name" value="Protein kinase-like (PK-like)"/>
    <property type="match status" value="1"/>
</dbReference>
<dbReference type="EC" id="2.7.11.1" evidence="1"/>
<feature type="region of interest" description="Disordered" evidence="9">
    <location>
        <begin position="567"/>
        <end position="626"/>
    </location>
</feature>
<dbReference type="GO" id="GO:0035556">
    <property type="term" value="P:intracellular signal transduction"/>
    <property type="evidence" value="ECO:0007669"/>
    <property type="project" value="TreeGrafter"/>
</dbReference>
<gene>
    <name evidence="11" type="ORF">K458DRAFT_420515</name>
</gene>
<feature type="compositionally biased region" description="Basic and acidic residues" evidence="9">
    <location>
        <begin position="296"/>
        <end position="318"/>
    </location>
</feature>
<evidence type="ECO:0000256" key="3">
    <source>
        <dbReference type="ARBA" id="ARBA00022679"/>
    </source>
</evidence>
<evidence type="ECO:0000259" key="10">
    <source>
        <dbReference type="SMART" id="SM01331"/>
    </source>
</evidence>
<evidence type="ECO:0000256" key="2">
    <source>
        <dbReference type="ARBA" id="ARBA00022527"/>
    </source>
</evidence>
<dbReference type="GO" id="GO:0005737">
    <property type="term" value="C:cytoplasm"/>
    <property type="evidence" value="ECO:0007669"/>
    <property type="project" value="TreeGrafter"/>
</dbReference>
<dbReference type="Gene3D" id="1.10.510.10">
    <property type="entry name" value="Transferase(Phosphotransferase) domain 1"/>
    <property type="match status" value="1"/>
</dbReference>
<feature type="compositionally biased region" description="Basic and acidic residues" evidence="9">
    <location>
        <begin position="117"/>
        <end position="143"/>
    </location>
</feature>
<dbReference type="GO" id="GO:0005634">
    <property type="term" value="C:nucleus"/>
    <property type="evidence" value="ECO:0007669"/>
    <property type="project" value="TreeGrafter"/>
</dbReference>
<name>A0A6G1IUB6_9PLEO</name>
<feature type="compositionally biased region" description="Pro residues" evidence="9">
    <location>
        <begin position="604"/>
        <end position="619"/>
    </location>
</feature>
<proteinExistence type="predicted"/>
<dbReference type="Gene3D" id="3.30.200.20">
    <property type="entry name" value="Phosphorylase Kinase, domain 1"/>
    <property type="match status" value="1"/>
</dbReference>
<evidence type="ECO:0000256" key="9">
    <source>
        <dbReference type="SAM" id="MobiDB-lite"/>
    </source>
</evidence>
<organism evidence="11 12">
    <name type="scientific">Lentithecium fluviatile CBS 122367</name>
    <dbReference type="NCBI Taxonomy" id="1168545"/>
    <lineage>
        <taxon>Eukaryota</taxon>
        <taxon>Fungi</taxon>
        <taxon>Dikarya</taxon>
        <taxon>Ascomycota</taxon>
        <taxon>Pezizomycotina</taxon>
        <taxon>Dothideomycetes</taxon>
        <taxon>Pleosporomycetidae</taxon>
        <taxon>Pleosporales</taxon>
        <taxon>Massarineae</taxon>
        <taxon>Lentitheciaceae</taxon>
        <taxon>Lentithecium</taxon>
    </lineage>
</organism>
<keyword evidence="2" id="KW-0723">Serine/threonine-protein kinase</keyword>
<dbReference type="PANTHER" id="PTHR24419">
    <property type="entry name" value="INTERLEUKIN-1 RECEPTOR-ASSOCIATED KINASE"/>
    <property type="match status" value="1"/>
</dbReference>
<keyword evidence="6" id="KW-0067">ATP-binding</keyword>
<protein>
    <recommendedName>
        <fullName evidence="1">non-specific serine/threonine protein kinase</fullName>
        <ecNumber evidence="1">2.7.11.1</ecNumber>
    </recommendedName>
</protein>
<evidence type="ECO:0000256" key="4">
    <source>
        <dbReference type="ARBA" id="ARBA00022741"/>
    </source>
</evidence>
<dbReference type="EMBL" id="MU005590">
    <property type="protein sequence ID" value="KAF2681755.1"/>
    <property type="molecule type" value="Genomic_DNA"/>
</dbReference>
<dbReference type="SMART" id="SM01331">
    <property type="entry name" value="DUF3635"/>
    <property type="match status" value="1"/>
</dbReference>